<reference evidence="5 6" key="1">
    <citation type="submission" date="2011-07" db="EMBL/GenBank/DDBJ databases">
        <title>The complete genome of chromosome of Emticicia oligotrophica DSM 17448.</title>
        <authorList>
            <consortium name="US DOE Joint Genome Institute (JGI-PGF)"/>
            <person name="Lucas S."/>
            <person name="Han J."/>
            <person name="Lapidus A."/>
            <person name="Bruce D."/>
            <person name="Goodwin L."/>
            <person name="Pitluck S."/>
            <person name="Peters L."/>
            <person name="Kyrpides N."/>
            <person name="Mavromatis K."/>
            <person name="Ivanova N."/>
            <person name="Ovchinnikova G."/>
            <person name="Teshima H."/>
            <person name="Detter J.C."/>
            <person name="Tapia R."/>
            <person name="Han C."/>
            <person name="Land M."/>
            <person name="Hauser L."/>
            <person name="Markowitz V."/>
            <person name="Cheng J.-F."/>
            <person name="Hugenholtz P."/>
            <person name="Woyke T."/>
            <person name="Wu D."/>
            <person name="Tindall B."/>
            <person name="Pomrenke H."/>
            <person name="Brambilla E."/>
            <person name="Klenk H.-P."/>
            <person name="Eisen J.A."/>
        </authorList>
    </citation>
    <scope>NUCLEOTIDE SEQUENCE [LARGE SCALE GENOMIC DNA]</scope>
    <source>
        <strain evidence="5 6">DSM 17448</strain>
    </source>
</reference>
<keyword evidence="2" id="KW-0328">Glycosyltransferase</keyword>
<feature type="transmembrane region" description="Helical" evidence="4">
    <location>
        <begin position="301"/>
        <end position="321"/>
    </location>
</feature>
<feature type="transmembrane region" description="Helical" evidence="4">
    <location>
        <begin position="6"/>
        <end position="25"/>
    </location>
</feature>
<organism evidence="5 6">
    <name type="scientific">Emticicia oligotrophica (strain DSM 17448 / CIP 109782 / MTCC 6937 / GPTSA100-15)</name>
    <dbReference type="NCBI Taxonomy" id="929562"/>
    <lineage>
        <taxon>Bacteria</taxon>
        <taxon>Pseudomonadati</taxon>
        <taxon>Bacteroidota</taxon>
        <taxon>Cytophagia</taxon>
        <taxon>Cytophagales</taxon>
        <taxon>Leadbetterellaceae</taxon>
        <taxon>Emticicia</taxon>
    </lineage>
</organism>
<evidence type="ECO:0000256" key="3">
    <source>
        <dbReference type="ARBA" id="ARBA00022679"/>
    </source>
</evidence>
<proteinExistence type="inferred from homology"/>
<evidence type="ECO:0000313" key="6">
    <source>
        <dbReference type="Proteomes" id="UP000002875"/>
    </source>
</evidence>
<dbReference type="Proteomes" id="UP000002875">
    <property type="component" value="Chromosome"/>
</dbReference>
<gene>
    <name evidence="5" type="ordered locus">Emtol_3835</name>
</gene>
<dbReference type="Gene3D" id="3.90.550.10">
    <property type="entry name" value="Spore Coat Polysaccharide Biosynthesis Protein SpsA, Chain A"/>
    <property type="match status" value="1"/>
</dbReference>
<dbReference type="EMBL" id="CP002961">
    <property type="protein sequence ID" value="AFK04961.1"/>
    <property type="molecule type" value="Genomic_DNA"/>
</dbReference>
<keyword evidence="3 5" id="KW-0808">Transferase</keyword>
<evidence type="ECO:0000256" key="4">
    <source>
        <dbReference type="SAM" id="Phobius"/>
    </source>
</evidence>
<dbReference type="RefSeq" id="WP_015030649.1">
    <property type="nucleotide sequence ID" value="NC_018748.1"/>
</dbReference>
<sequence>MIAILIYFGIAVAYVFFFAIASKFYKKGSAKKGLDIENINFLFMVPAYKEDAVIIETAKNIISQPDFGSKDEVVIIADQLKPETITHLEELKVTVIEVFFEKSTKAKAINSAMKSLESWGRKYNAVVLLDADNHLVEGYITKTKESYVSGNQIIQTHRIAKNLDTTMAKLDAISEEINNSIFRLGHHNVGLSAALIGSGLVMNYDLFVSYLRKIDVVSGFDKQLELDVMKDKLLIEYLEEAYVLDEKVRNTQVFETQRTRWLAAQWNFAKQNFLSAWVELFKNGNVDFFNKVIQFVLPPRLILVGVLGLMLIFSLIFPAYLTEIISLNALLWAGLLIATPTYLLKMLNMKVLLELPKVFFSMLKAILKIGKAKQKFLHTPHGA</sequence>
<evidence type="ECO:0000256" key="1">
    <source>
        <dbReference type="ARBA" id="ARBA00006739"/>
    </source>
</evidence>
<feature type="transmembrane region" description="Helical" evidence="4">
    <location>
        <begin position="327"/>
        <end position="344"/>
    </location>
</feature>
<dbReference type="Pfam" id="PF13641">
    <property type="entry name" value="Glyco_tranf_2_3"/>
    <property type="match status" value="1"/>
</dbReference>
<dbReference type="GO" id="GO:0016740">
    <property type="term" value="F:transferase activity"/>
    <property type="evidence" value="ECO:0007669"/>
    <property type="project" value="UniProtKB-KW"/>
</dbReference>
<evidence type="ECO:0000313" key="5">
    <source>
        <dbReference type="EMBL" id="AFK04961.1"/>
    </source>
</evidence>
<accession>A0ABM5N680</accession>
<dbReference type="InterPro" id="IPR029044">
    <property type="entry name" value="Nucleotide-diphossugar_trans"/>
</dbReference>
<protein>
    <submittedName>
        <fullName evidence="5">Glycosyl transferase family 2</fullName>
    </submittedName>
</protein>
<comment type="similarity">
    <text evidence="1">Belongs to the glycosyltransferase 2 family.</text>
</comment>
<keyword evidence="4" id="KW-0472">Membrane</keyword>
<dbReference type="PANTHER" id="PTHR43630">
    <property type="entry name" value="POLY-BETA-1,6-N-ACETYL-D-GLUCOSAMINE SYNTHASE"/>
    <property type="match status" value="1"/>
</dbReference>
<keyword evidence="4" id="KW-0812">Transmembrane</keyword>
<name>A0ABM5N680_EMTOG</name>
<keyword evidence="4" id="KW-1133">Transmembrane helix</keyword>
<dbReference type="SUPFAM" id="SSF53448">
    <property type="entry name" value="Nucleotide-diphospho-sugar transferases"/>
    <property type="match status" value="1"/>
</dbReference>
<evidence type="ECO:0000256" key="2">
    <source>
        <dbReference type="ARBA" id="ARBA00022676"/>
    </source>
</evidence>
<keyword evidence="6" id="KW-1185">Reference proteome</keyword>
<dbReference type="PANTHER" id="PTHR43630:SF1">
    <property type="entry name" value="POLY-BETA-1,6-N-ACETYL-D-GLUCOSAMINE SYNTHASE"/>
    <property type="match status" value="1"/>
</dbReference>